<dbReference type="RefSeq" id="WP_230096197.1">
    <property type="nucleotide sequence ID" value="NZ_CAKKNS010000001.1"/>
</dbReference>
<dbReference type="InterPro" id="IPR025150">
    <property type="entry name" value="GH123_cat"/>
</dbReference>
<evidence type="ECO:0000313" key="3">
    <source>
        <dbReference type="Proteomes" id="UP000789707"/>
    </source>
</evidence>
<evidence type="ECO:0000313" key="2">
    <source>
        <dbReference type="EMBL" id="CAH0416134.1"/>
    </source>
</evidence>
<dbReference type="Pfam" id="PF13320">
    <property type="entry name" value="GH123_cat"/>
    <property type="match status" value="1"/>
</dbReference>
<proteinExistence type="predicted"/>
<reference evidence="2 3" key="1">
    <citation type="submission" date="2021-11" db="EMBL/GenBank/DDBJ databases">
        <authorList>
            <person name="Depoorter E."/>
        </authorList>
    </citation>
    <scope>NUCLEOTIDE SEQUENCE [LARGE SCALE GENOMIC DNA]</scope>
    <source>
        <strain evidence="2 3">LMG 24289</strain>
    </source>
</reference>
<accession>A0ABM8Z4H4</accession>
<comment type="caution">
    <text evidence="2">The sequence shown here is derived from an EMBL/GenBank/DDBJ whole genome shotgun (WGS) entry which is preliminary data.</text>
</comment>
<name>A0ABM8Z4H4_9LACO</name>
<feature type="domain" description="Glycoside hydrolase 123 catalytic" evidence="1">
    <location>
        <begin position="170"/>
        <end position="505"/>
    </location>
</feature>
<evidence type="ECO:0000259" key="1">
    <source>
        <dbReference type="Pfam" id="PF13320"/>
    </source>
</evidence>
<protein>
    <recommendedName>
        <fullName evidence="1">Glycoside hydrolase 123 catalytic domain-containing protein</fullName>
    </recommendedName>
</protein>
<dbReference type="Proteomes" id="UP000789707">
    <property type="component" value="Unassembled WGS sequence"/>
</dbReference>
<sequence>MDMNIVSESYKASSLNRNAENAAITELTVMQNSTAAFQVILHDNKTKWVNVGTSYRFGPDLATPIYRIQVESQLNVNVNLIDYYLDDHGIAYADKIIEDEFISYPGSLDAPILITIPTTNLAVGERSLNVKVYQGLPGQAETLIDDRQLVVHVIANPLEATTPRLHVDIWQQPANLAKQFKVGLWSDAHFTLIDQMASMLAEIGQDAVTLIVSDDPWKGWGASFIKSKPADLYETNMVTVRKRQGQVVTDFTAMQRYIDIFASHGIDTEYDLFGLLGLWDLPFYTAVPKSDYPEKIVIRYYDEDAKVYGFLSEKADIITYVKQVLQYFRLHGLWERVRIMADEPKATDLERFKDSCAVLQAQVGEATRLPLKVAFNNLEVLAALKAVVDYPVTSLYATTQTFEGVEHPQQEYYVCNMPNRPNSFLASPLGETRLLGALASELRVGGMLRWAFNCWASDAQHDINYNPNFFPVGDMGLAYPLENGRLRGSLRLLALMRACEDYALLMSVDSATRQVALASLFNNHDIASWMVDERTTADGIFSSDDDAFTKFRNILLAK</sequence>
<organism evidence="2 3">
    <name type="scientific">Periweissella fabaria</name>
    <dbReference type="NCBI Taxonomy" id="546157"/>
    <lineage>
        <taxon>Bacteria</taxon>
        <taxon>Bacillati</taxon>
        <taxon>Bacillota</taxon>
        <taxon>Bacilli</taxon>
        <taxon>Lactobacillales</taxon>
        <taxon>Lactobacillaceae</taxon>
        <taxon>Periweissella</taxon>
    </lineage>
</organism>
<gene>
    <name evidence="2" type="ORF">WFA24289_00433</name>
</gene>
<dbReference type="EMBL" id="CAKKNS010000001">
    <property type="protein sequence ID" value="CAH0416134.1"/>
    <property type="molecule type" value="Genomic_DNA"/>
</dbReference>
<keyword evidence="3" id="KW-1185">Reference proteome</keyword>